<accession>A0A1M5AHY7</accession>
<evidence type="ECO:0000256" key="1">
    <source>
        <dbReference type="SAM" id="SignalP"/>
    </source>
</evidence>
<evidence type="ECO:0000259" key="2">
    <source>
        <dbReference type="PROSITE" id="PS50846"/>
    </source>
</evidence>
<dbReference type="SUPFAM" id="SSF55008">
    <property type="entry name" value="HMA, heavy metal-associated domain"/>
    <property type="match status" value="1"/>
</dbReference>
<dbReference type="CDD" id="cd00371">
    <property type="entry name" value="HMA"/>
    <property type="match status" value="1"/>
</dbReference>
<keyword evidence="4" id="KW-1185">Reference proteome</keyword>
<feature type="chain" id="PRO_5012386577" evidence="1">
    <location>
        <begin position="20"/>
        <end position="180"/>
    </location>
</feature>
<feature type="signal peptide" evidence="1">
    <location>
        <begin position="1"/>
        <end position="19"/>
    </location>
</feature>
<dbReference type="OrthoDB" id="667084at2"/>
<keyword evidence="1" id="KW-0732">Signal</keyword>
<dbReference type="AlphaFoldDB" id="A0A1M5AHY7"/>
<dbReference type="RefSeq" id="WP_073042606.1">
    <property type="nucleotide sequence ID" value="NZ_FQUO01000006.1"/>
</dbReference>
<dbReference type="STRING" id="1302690.BUE76_08660"/>
<evidence type="ECO:0000313" key="4">
    <source>
        <dbReference type="Proteomes" id="UP000184368"/>
    </source>
</evidence>
<evidence type="ECO:0000313" key="3">
    <source>
        <dbReference type="EMBL" id="SHF29755.1"/>
    </source>
</evidence>
<dbReference type="GO" id="GO:0046872">
    <property type="term" value="F:metal ion binding"/>
    <property type="evidence" value="ECO:0007669"/>
    <property type="project" value="InterPro"/>
</dbReference>
<gene>
    <name evidence="3" type="ORF">SAMN05444008_106269</name>
</gene>
<name>A0A1M5AHY7_9BACT</name>
<dbReference type="EMBL" id="FQUO01000006">
    <property type="protein sequence ID" value="SHF29755.1"/>
    <property type="molecule type" value="Genomic_DNA"/>
</dbReference>
<reference evidence="3 4" key="1">
    <citation type="submission" date="2016-11" db="EMBL/GenBank/DDBJ databases">
        <authorList>
            <person name="Jaros S."/>
            <person name="Januszkiewicz K."/>
            <person name="Wedrychowicz H."/>
        </authorList>
    </citation>
    <scope>NUCLEOTIDE SEQUENCE [LARGE SCALE GENOMIC DNA]</scope>
    <source>
        <strain evidence="3 4">DSM 26897</strain>
    </source>
</reference>
<dbReference type="PROSITE" id="PS50846">
    <property type="entry name" value="HMA_2"/>
    <property type="match status" value="1"/>
</dbReference>
<organism evidence="3 4">
    <name type="scientific">Cnuella takakiae</name>
    <dbReference type="NCBI Taxonomy" id="1302690"/>
    <lineage>
        <taxon>Bacteria</taxon>
        <taxon>Pseudomonadati</taxon>
        <taxon>Bacteroidota</taxon>
        <taxon>Chitinophagia</taxon>
        <taxon>Chitinophagales</taxon>
        <taxon>Chitinophagaceae</taxon>
        <taxon>Cnuella</taxon>
    </lineage>
</organism>
<sequence>MKKILSLIASFFLAFGANAQVQEARLQASGLTCSMCSKAVLNALQKIPFVQKVDVDIDKQEYTLAFKAGAAVDPDALSGAVEDAGFSVAKLDLTAKLDPQKVEKDKHITIGGKTYHFLNAKGQELPATATFKVVDKSFVSEKEFKKVSSLSSMACVITGKMETCCTKAPGAAARVYHVML</sequence>
<feature type="domain" description="HMA" evidence="2">
    <location>
        <begin position="22"/>
        <end position="89"/>
    </location>
</feature>
<dbReference type="Proteomes" id="UP000184368">
    <property type="component" value="Unassembled WGS sequence"/>
</dbReference>
<proteinExistence type="predicted"/>
<protein>
    <submittedName>
        <fullName evidence="3">Copper chaperone CopZ</fullName>
    </submittedName>
</protein>
<dbReference type="InterPro" id="IPR006121">
    <property type="entry name" value="HMA_dom"/>
</dbReference>
<dbReference type="InterPro" id="IPR036163">
    <property type="entry name" value="HMA_dom_sf"/>
</dbReference>
<dbReference type="Gene3D" id="3.30.70.100">
    <property type="match status" value="1"/>
</dbReference>
<dbReference type="Pfam" id="PF00403">
    <property type="entry name" value="HMA"/>
    <property type="match status" value="1"/>
</dbReference>